<proteinExistence type="predicted"/>
<dbReference type="InterPro" id="IPR016181">
    <property type="entry name" value="Acyl_CoA_acyltransferase"/>
</dbReference>
<keyword evidence="1 4" id="KW-0808">Transferase</keyword>
<dbReference type="InterPro" id="IPR000182">
    <property type="entry name" value="GNAT_dom"/>
</dbReference>
<accession>A0A1M6BCN6</accession>
<dbReference type="RefSeq" id="WP_073023928.1">
    <property type="nucleotide sequence ID" value="NZ_FQZS01000003.1"/>
</dbReference>
<dbReference type="CDD" id="cd04301">
    <property type="entry name" value="NAT_SF"/>
    <property type="match status" value="1"/>
</dbReference>
<keyword evidence="2" id="KW-0012">Acyltransferase</keyword>
<feature type="domain" description="N-acetyltransferase" evidence="3">
    <location>
        <begin position="10"/>
        <end position="158"/>
    </location>
</feature>
<reference evidence="4 5" key="1">
    <citation type="submission" date="2016-11" db="EMBL/GenBank/DDBJ databases">
        <authorList>
            <person name="Jaros S."/>
            <person name="Januszkiewicz K."/>
            <person name="Wedrychowicz H."/>
        </authorList>
    </citation>
    <scope>NUCLEOTIDE SEQUENCE [LARGE SCALE GENOMIC DNA]</scope>
    <source>
        <strain evidence="4 5">DSM 19022</strain>
    </source>
</reference>
<dbReference type="Pfam" id="PF13527">
    <property type="entry name" value="Acetyltransf_9"/>
    <property type="match status" value="1"/>
</dbReference>
<dbReference type="PROSITE" id="PS51186">
    <property type="entry name" value="GNAT"/>
    <property type="match status" value="1"/>
</dbReference>
<organism evidence="4 5">
    <name type="scientific">Lutispora thermophila DSM 19022</name>
    <dbReference type="NCBI Taxonomy" id="1122184"/>
    <lineage>
        <taxon>Bacteria</taxon>
        <taxon>Bacillati</taxon>
        <taxon>Bacillota</taxon>
        <taxon>Clostridia</taxon>
        <taxon>Lutisporales</taxon>
        <taxon>Lutisporaceae</taxon>
        <taxon>Lutispora</taxon>
    </lineage>
</organism>
<gene>
    <name evidence="4" type="ORF">SAMN02745176_00393</name>
</gene>
<dbReference type="AlphaFoldDB" id="A0A1M6BCN6"/>
<evidence type="ECO:0000313" key="5">
    <source>
        <dbReference type="Proteomes" id="UP000184442"/>
    </source>
</evidence>
<dbReference type="SUPFAM" id="SSF55729">
    <property type="entry name" value="Acyl-CoA N-acyltransferases (Nat)"/>
    <property type="match status" value="1"/>
</dbReference>
<dbReference type="EMBL" id="FQZS01000003">
    <property type="protein sequence ID" value="SHI46466.1"/>
    <property type="molecule type" value="Genomic_DNA"/>
</dbReference>
<keyword evidence="5" id="KW-1185">Reference proteome</keyword>
<dbReference type="PANTHER" id="PTHR43420">
    <property type="entry name" value="ACETYLTRANSFERASE"/>
    <property type="match status" value="1"/>
</dbReference>
<dbReference type="GO" id="GO:0016747">
    <property type="term" value="F:acyltransferase activity, transferring groups other than amino-acyl groups"/>
    <property type="evidence" value="ECO:0007669"/>
    <property type="project" value="InterPro"/>
</dbReference>
<dbReference type="PANTHER" id="PTHR43420:SF31">
    <property type="entry name" value="ACETYLTRANSFERASE"/>
    <property type="match status" value="1"/>
</dbReference>
<evidence type="ECO:0000313" key="4">
    <source>
        <dbReference type="EMBL" id="SHI46466.1"/>
    </source>
</evidence>
<dbReference type="STRING" id="1122184.SAMN02745176_00393"/>
<evidence type="ECO:0000256" key="2">
    <source>
        <dbReference type="ARBA" id="ARBA00023315"/>
    </source>
</evidence>
<evidence type="ECO:0000259" key="3">
    <source>
        <dbReference type="PROSITE" id="PS51186"/>
    </source>
</evidence>
<sequence length="296" mass="34546">MKCNINGNEYDFIKDIKDDDQVRKSFNRLAQEIFGLSFEQWYKNGYWGNDYIPYVLLDGDKVVANVSVNIINTRWHNQAKLYIQLGTVMTDKKYRGKGLSRWLMEKVLEDWKDKSHAIYLFANDSVLDFYPKFGFEKAIEYQYSKAISKRVVNVKKLDMSLAQDIELLLDAYKYSNPFSALPMENNTGLLMFYCSQLMKENVYYIEEYKAVVIAEHEAEKLICHDVYCPGECSLDDILCTMANENTEKVILGFTPKLTKDFQVAKHEEDNTTLFILKGKENLFEKNMLMFPLLSQA</sequence>
<dbReference type="Proteomes" id="UP000184442">
    <property type="component" value="Unassembled WGS sequence"/>
</dbReference>
<evidence type="ECO:0000256" key="1">
    <source>
        <dbReference type="ARBA" id="ARBA00022679"/>
    </source>
</evidence>
<dbReference type="InterPro" id="IPR050680">
    <property type="entry name" value="YpeA/RimI_acetyltransf"/>
</dbReference>
<dbReference type="OrthoDB" id="9804948at2"/>
<protein>
    <submittedName>
        <fullName evidence="4">Acetyltransferase (GNAT) domain-containing protein</fullName>
    </submittedName>
</protein>
<dbReference type="Gene3D" id="3.40.630.30">
    <property type="match status" value="1"/>
</dbReference>
<name>A0A1M6BCN6_9FIRM</name>